<evidence type="ECO:0000256" key="7">
    <source>
        <dbReference type="ARBA" id="ARBA00023136"/>
    </source>
</evidence>
<sequence>SPPFVMKTRNNQFEGYAIDLINELSRVARFNYTLYPTPDEAYGQSDKSGKPSGMVQELFMRRADFAIGDLIKSQTRERYIDFSDSFMDIDLTALINKKNIANMTSFAHLVNNTNITYGVLREGDTFRFMSMSLNPTIANMHRYIYMNGFNLVNSRQEGVERALNTNYAFIQESVANEYAMDQNCELTAIEDKQEINRREYAIGLQKGSPYKSDIDRAIQQLRNDGTLNRLKRKYWRTKCLTNSDMMSVNAKLDAITSLSLIASALISYILFN</sequence>
<dbReference type="InterPro" id="IPR015683">
    <property type="entry name" value="Ionotropic_Glu_rcpt"/>
</dbReference>
<feature type="non-terminal residue" evidence="14">
    <location>
        <position position="1"/>
    </location>
</feature>
<keyword evidence="7" id="KW-0472">Membrane</keyword>
<evidence type="ECO:0000256" key="10">
    <source>
        <dbReference type="ARBA" id="ARBA00023286"/>
    </source>
</evidence>
<evidence type="ECO:0000256" key="9">
    <source>
        <dbReference type="ARBA" id="ARBA00023180"/>
    </source>
</evidence>
<evidence type="ECO:0000256" key="11">
    <source>
        <dbReference type="ARBA" id="ARBA00023303"/>
    </source>
</evidence>
<evidence type="ECO:0000313" key="14">
    <source>
        <dbReference type="EMBL" id="CAD7653286.1"/>
    </source>
</evidence>
<name>A0A7R9M486_9ACAR</name>
<dbReference type="InterPro" id="IPR001320">
    <property type="entry name" value="Iontro_rcpt_C"/>
</dbReference>
<feature type="domain" description="Ionotropic glutamate receptor C-terminal" evidence="12">
    <location>
        <begin position="1"/>
        <end position="237"/>
    </location>
</feature>
<proteinExistence type="inferred from homology"/>
<dbReference type="GO" id="GO:0016020">
    <property type="term" value="C:membrane"/>
    <property type="evidence" value="ECO:0007669"/>
    <property type="project" value="UniProtKB-SubCell"/>
</dbReference>
<gene>
    <name evidence="14" type="ORF">ONB1V03_LOCUS9943</name>
</gene>
<evidence type="ECO:0000259" key="12">
    <source>
        <dbReference type="SMART" id="SM00079"/>
    </source>
</evidence>
<evidence type="ECO:0000313" key="15">
    <source>
        <dbReference type="Proteomes" id="UP000728032"/>
    </source>
</evidence>
<dbReference type="EMBL" id="CAJPVJ010006491">
    <property type="protein sequence ID" value="CAG2170473.1"/>
    <property type="molecule type" value="Genomic_DNA"/>
</dbReference>
<comment type="similarity">
    <text evidence="2">Belongs to the glutamate-gated ion channel (TC 1.A.10.1) family.</text>
</comment>
<keyword evidence="3" id="KW-0813">Transport</keyword>
<dbReference type="InterPro" id="IPR019594">
    <property type="entry name" value="Glu/Gly-bd"/>
</dbReference>
<dbReference type="Proteomes" id="UP000728032">
    <property type="component" value="Unassembled WGS sequence"/>
</dbReference>
<keyword evidence="10" id="KW-1071">Ligand-gated ion channel</keyword>
<keyword evidence="8" id="KW-0675">Receptor</keyword>
<dbReference type="SMART" id="SM00079">
    <property type="entry name" value="PBPe"/>
    <property type="match status" value="1"/>
</dbReference>
<evidence type="ECO:0000256" key="1">
    <source>
        <dbReference type="ARBA" id="ARBA00004141"/>
    </source>
</evidence>
<protein>
    <submittedName>
        <fullName evidence="14">Uncharacterized protein</fullName>
    </submittedName>
</protein>
<accession>A0A7R9M486</accession>
<evidence type="ECO:0000256" key="3">
    <source>
        <dbReference type="ARBA" id="ARBA00022448"/>
    </source>
</evidence>
<keyword evidence="5" id="KW-1133">Transmembrane helix</keyword>
<dbReference type="GO" id="GO:0015276">
    <property type="term" value="F:ligand-gated monoatomic ion channel activity"/>
    <property type="evidence" value="ECO:0007669"/>
    <property type="project" value="InterPro"/>
</dbReference>
<dbReference type="CDD" id="cd13685">
    <property type="entry name" value="PBP2_iGluR_non_NMDA_like"/>
    <property type="match status" value="1"/>
</dbReference>
<evidence type="ECO:0000256" key="4">
    <source>
        <dbReference type="ARBA" id="ARBA00022692"/>
    </source>
</evidence>
<keyword evidence="9" id="KW-0325">Glycoprotein</keyword>
<dbReference type="SMART" id="SM00918">
    <property type="entry name" value="Lig_chan-Glu_bd"/>
    <property type="match status" value="1"/>
</dbReference>
<dbReference type="AlphaFoldDB" id="A0A7R9M486"/>
<dbReference type="Pfam" id="PF10613">
    <property type="entry name" value="Lig_chan-Glu_bd"/>
    <property type="match status" value="1"/>
</dbReference>
<evidence type="ECO:0000256" key="6">
    <source>
        <dbReference type="ARBA" id="ARBA00023065"/>
    </source>
</evidence>
<comment type="subcellular location">
    <subcellularLocation>
        <location evidence="1">Membrane</location>
        <topology evidence="1">Multi-pass membrane protein</topology>
    </subcellularLocation>
</comment>
<keyword evidence="4" id="KW-0812">Transmembrane</keyword>
<keyword evidence="6" id="KW-0406">Ion transport</keyword>
<evidence type="ECO:0000256" key="2">
    <source>
        <dbReference type="ARBA" id="ARBA00008685"/>
    </source>
</evidence>
<dbReference type="Gene3D" id="3.40.190.10">
    <property type="entry name" value="Periplasmic binding protein-like II"/>
    <property type="match status" value="2"/>
</dbReference>
<evidence type="ECO:0000259" key="13">
    <source>
        <dbReference type="SMART" id="SM00918"/>
    </source>
</evidence>
<dbReference type="SUPFAM" id="SSF53850">
    <property type="entry name" value="Periplasmic binding protein-like II"/>
    <property type="match status" value="1"/>
</dbReference>
<reference evidence="14" key="1">
    <citation type="submission" date="2020-11" db="EMBL/GenBank/DDBJ databases">
        <authorList>
            <person name="Tran Van P."/>
        </authorList>
    </citation>
    <scope>NUCLEOTIDE SEQUENCE</scope>
</reference>
<feature type="domain" description="Ionotropic glutamate receptor L-glutamate and glycine-binding" evidence="13">
    <location>
        <begin position="3"/>
        <end position="60"/>
    </location>
</feature>
<dbReference type="EMBL" id="OC921316">
    <property type="protein sequence ID" value="CAD7653286.1"/>
    <property type="molecule type" value="Genomic_DNA"/>
</dbReference>
<organism evidence="14">
    <name type="scientific">Oppiella nova</name>
    <dbReference type="NCBI Taxonomy" id="334625"/>
    <lineage>
        <taxon>Eukaryota</taxon>
        <taxon>Metazoa</taxon>
        <taxon>Ecdysozoa</taxon>
        <taxon>Arthropoda</taxon>
        <taxon>Chelicerata</taxon>
        <taxon>Arachnida</taxon>
        <taxon>Acari</taxon>
        <taxon>Acariformes</taxon>
        <taxon>Sarcoptiformes</taxon>
        <taxon>Oribatida</taxon>
        <taxon>Brachypylina</taxon>
        <taxon>Oppioidea</taxon>
        <taxon>Oppiidae</taxon>
        <taxon>Oppiella</taxon>
    </lineage>
</organism>
<keyword evidence="15" id="KW-1185">Reference proteome</keyword>
<keyword evidence="11" id="KW-0407">Ion channel</keyword>
<dbReference type="OrthoDB" id="6511345at2759"/>
<evidence type="ECO:0000256" key="8">
    <source>
        <dbReference type="ARBA" id="ARBA00023170"/>
    </source>
</evidence>
<evidence type="ECO:0000256" key="5">
    <source>
        <dbReference type="ARBA" id="ARBA00022989"/>
    </source>
</evidence>
<dbReference type="PANTHER" id="PTHR18966">
    <property type="entry name" value="IONOTROPIC GLUTAMATE RECEPTOR"/>
    <property type="match status" value="1"/>
</dbReference>